<evidence type="ECO:0000256" key="1">
    <source>
        <dbReference type="SAM" id="MobiDB-lite"/>
    </source>
</evidence>
<proteinExistence type="predicted"/>
<comment type="caution">
    <text evidence="2">The sequence shown here is derived from an EMBL/GenBank/DDBJ whole genome shotgun (WGS) entry which is preliminary data.</text>
</comment>
<evidence type="ECO:0000313" key="2">
    <source>
        <dbReference type="EMBL" id="PSH62978.1"/>
    </source>
</evidence>
<keyword evidence="3" id="KW-1185">Reference proteome</keyword>
<dbReference type="Proteomes" id="UP000241444">
    <property type="component" value="Unassembled WGS sequence"/>
</dbReference>
<dbReference type="AlphaFoldDB" id="A0A2P7B948"/>
<evidence type="ECO:0000313" key="3">
    <source>
        <dbReference type="Proteomes" id="UP000241444"/>
    </source>
</evidence>
<gene>
    <name evidence="2" type="ORF">CU102_24215</name>
</gene>
<name>A0A2P7B948_9HYPH</name>
<sequence length="88" mass="10195">MEEWDPAVVKLLSIFMPTSSDPDWTVDKPTRKRRGRPSRSGSMEQLNSGLRDTNTRQLTLEILRKAQRPLTLRECANAFAERHGDRDR</sequence>
<protein>
    <submittedName>
        <fullName evidence="2">Uncharacterized protein</fullName>
    </submittedName>
</protein>
<feature type="region of interest" description="Disordered" evidence="1">
    <location>
        <begin position="19"/>
        <end position="53"/>
    </location>
</feature>
<dbReference type="EMBL" id="PGGO01000026">
    <property type="protein sequence ID" value="PSH62978.1"/>
    <property type="molecule type" value="Genomic_DNA"/>
</dbReference>
<organism evidence="2 3">
    <name type="scientific">Phyllobacterium brassicacearum</name>
    <dbReference type="NCBI Taxonomy" id="314235"/>
    <lineage>
        <taxon>Bacteria</taxon>
        <taxon>Pseudomonadati</taxon>
        <taxon>Pseudomonadota</taxon>
        <taxon>Alphaproteobacteria</taxon>
        <taxon>Hyphomicrobiales</taxon>
        <taxon>Phyllobacteriaceae</taxon>
        <taxon>Phyllobacterium</taxon>
    </lineage>
</organism>
<accession>A0A2P7B948</accession>
<reference evidence="3" key="1">
    <citation type="submission" date="2017-11" db="EMBL/GenBank/DDBJ databases">
        <authorList>
            <person name="Kuznetsova I."/>
            <person name="Sazanova A."/>
            <person name="Chirak E."/>
            <person name="Safronova V."/>
            <person name="Willems A."/>
        </authorList>
    </citation>
    <scope>NUCLEOTIDE SEQUENCE [LARGE SCALE GENOMIC DNA]</scope>
    <source>
        <strain evidence="3">STM 196</strain>
    </source>
</reference>
<feature type="compositionally biased region" description="Polar residues" evidence="1">
    <location>
        <begin position="42"/>
        <end position="53"/>
    </location>
</feature>